<dbReference type="SUPFAM" id="SSF48371">
    <property type="entry name" value="ARM repeat"/>
    <property type="match status" value="1"/>
</dbReference>
<dbReference type="Proteomes" id="UP000008850">
    <property type="component" value="Chromosome"/>
</dbReference>
<sequence>MRDRPNILCIVSEDCPPRLGAYGDPIARTPNLDVLGRSGVVFDVANCTSPVCAPSRFAILTGRHAESAPRAQHMQTVAKLPKSFTTYPQVMRAAGYYCTNNFKTHYNCDVKPKEIWDETSNTAHWRNRPADGPFLAVFNSMTTHESSAFKEQPGGIAPEDVTLPSYLPDTPGMRQSLARHYNAIALMDGELGARLDELDEDGLTDDTIVFYFSDHGSTLPRSKRYLYDEGMRVPLIVRVPEKWRHLLPIAPGTHVDTPVSLVDLFVTFCAAAGMSRPDGVGGEPFLGPDRVEREYIFGGRDRMGERYDLSRTARSKRYRYIRNYNPHRILGQYVAYEWLGVHYQDYEIARNEGKLDPLQDRFWQTKPAEELYDMEVDPDATVNLVDDPDHAGVLDAHRTALDAHMIAIRDTGFIPEHHPLETWEASQDDVLYPLADIMAVAGMAIERKPENVGKLMGFLGHSSPIMRHWAAKGILMLVIDGHAVPDGLETAFEKEADIQVRIPIAEALGHADPEKWVRVLTEVVETHDEPRVILQAIDALTWLPLYPDITLNSIEGLHENEDTYLRQTADYLAERLSGQYHPRNTIFRVERLDVSLQSR</sequence>
<comment type="similarity">
    <text evidence="1">Belongs to the sulfatase family.</text>
</comment>
<dbReference type="GO" id="GO:0046872">
    <property type="term" value="F:metal ion binding"/>
    <property type="evidence" value="ECO:0007669"/>
    <property type="project" value="UniProtKB-KW"/>
</dbReference>
<dbReference type="InterPro" id="IPR011989">
    <property type="entry name" value="ARM-like"/>
</dbReference>
<dbReference type="PATRIC" id="fig|1082931.4.peg.1218"/>
<keyword evidence="2" id="KW-0479">Metal-binding</keyword>
<dbReference type="PANTHER" id="PTHR45953">
    <property type="entry name" value="IDURONATE 2-SULFATASE"/>
    <property type="match status" value="1"/>
</dbReference>
<dbReference type="InterPro" id="IPR017850">
    <property type="entry name" value="Alkaline_phosphatase_core_sf"/>
</dbReference>
<dbReference type="EMBL" id="CP003075">
    <property type="protein sequence ID" value="AEQ51263.1"/>
    <property type="molecule type" value="Genomic_DNA"/>
</dbReference>
<feature type="domain" description="Sulfatase N-terminal" evidence="4">
    <location>
        <begin position="5"/>
        <end position="97"/>
    </location>
</feature>
<evidence type="ECO:0000259" key="4">
    <source>
        <dbReference type="Pfam" id="PF00884"/>
    </source>
</evidence>
<dbReference type="GO" id="GO:0005737">
    <property type="term" value="C:cytoplasm"/>
    <property type="evidence" value="ECO:0007669"/>
    <property type="project" value="TreeGrafter"/>
</dbReference>
<dbReference type="eggNOG" id="COG3119">
    <property type="taxonomic scope" value="Bacteria"/>
</dbReference>
<dbReference type="CDD" id="cd16027">
    <property type="entry name" value="SGSH"/>
    <property type="match status" value="1"/>
</dbReference>
<dbReference type="HOGENOM" id="CLU_006332_7_2_5"/>
<dbReference type="GO" id="GO:0008484">
    <property type="term" value="F:sulfuric ester hydrolase activity"/>
    <property type="evidence" value="ECO:0007669"/>
    <property type="project" value="TreeGrafter"/>
</dbReference>
<reference evidence="5 6" key="1">
    <citation type="journal article" date="2012" name="J. Bacteriol.">
        <title>Complete genome sequence of Pelagibacterium halotolerans B2T.</title>
        <authorList>
            <person name="Huo Y.Y."/>
            <person name="Cheng H."/>
            <person name="Han X.F."/>
            <person name="Jiang X.W."/>
            <person name="Sun C."/>
            <person name="Zhang X.Q."/>
            <person name="Zhu X.F."/>
            <person name="Liu Y.F."/>
            <person name="Li P.F."/>
            <person name="Ni P.X."/>
            <person name="Wu M."/>
        </authorList>
    </citation>
    <scope>NUCLEOTIDE SEQUENCE [LARGE SCALE GENOMIC DNA]</scope>
    <source>
        <strain evidence="6">DSM 22347 / JCM 15775 / CGMCC 1.7692 / B2</strain>
    </source>
</reference>
<dbReference type="RefSeq" id="WP_014130412.1">
    <property type="nucleotide sequence ID" value="NC_016078.1"/>
</dbReference>
<dbReference type="InterPro" id="IPR000917">
    <property type="entry name" value="Sulfatase_N"/>
</dbReference>
<dbReference type="PANTHER" id="PTHR45953:SF1">
    <property type="entry name" value="IDURONATE 2-SULFATASE"/>
    <property type="match status" value="1"/>
</dbReference>
<dbReference type="STRING" id="1082931.KKY_1235"/>
<evidence type="ECO:0000256" key="1">
    <source>
        <dbReference type="ARBA" id="ARBA00008779"/>
    </source>
</evidence>
<organism evidence="5 6">
    <name type="scientific">Pelagibacterium halotolerans (strain DSM 22347 / JCM 15775 / CGMCC 1.7692 / B2)</name>
    <dbReference type="NCBI Taxonomy" id="1082931"/>
    <lineage>
        <taxon>Bacteria</taxon>
        <taxon>Pseudomonadati</taxon>
        <taxon>Pseudomonadota</taxon>
        <taxon>Alphaproteobacteria</taxon>
        <taxon>Hyphomicrobiales</taxon>
        <taxon>Devosiaceae</taxon>
        <taxon>Pelagibacterium</taxon>
    </lineage>
</organism>
<proteinExistence type="inferred from homology"/>
<dbReference type="AlphaFoldDB" id="G4R7C7"/>
<protein>
    <submittedName>
        <fullName evidence="5">Choline-sulfatase</fullName>
    </submittedName>
</protein>
<accession>G4R7C7</accession>
<name>G4R7C7_PELHB</name>
<dbReference type="SUPFAM" id="SSF53649">
    <property type="entry name" value="Alkaline phosphatase-like"/>
    <property type="match status" value="1"/>
</dbReference>
<feature type="domain" description="Sulfatase N-terminal" evidence="4">
    <location>
        <begin position="105"/>
        <end position="274"/>
    </location>
</feature>
<evidence type="ECO:0000313" key="6">
    <source>
        <dbReference type="Proteomes" id="UP000008850"/>
    </source>
</evidence>
<dbReference type="PROSITE" id="PS00523">
    <property type="entry name" value="SULFATASE_1"/>
    <property type="match status" value="1"/>
</dbReference>
<evidence type="ECO:0000256" key="3">
    <source>
        <dbReference type="ARBA" id="ARBA00022801"/>
    </source>
</evidence>
<keyword evidence="6" id="KW-1185">Reference proteome</keyword>
<dbReference type="Pfam" id="PF00884">
    <property type="entry name" value="Sulfatase"/>
    <property type="match status" value="2"/>
</dbReference>
<evidence type="ECO:0000256" key="2">
    <source>
        <dbReference type="ARBA" id="ARBA00022723"/>
    </source>
</evidence>
<dbReference type="InterPro" id="IPR016024">
    <property type="entry name" value="ARM-type_fold"/>
</dbReference>
<evidence type="ECO:0000313" key="5">
    <source>
        <dbReference type="EMBL" id="AEQ51263.1"/>
    </source>
</evidence>
<dbReference type="InterPro" id="IPR024607">
    <property type="entry name" value="Sulfatase_CS"/>
</dbReference>
<keyword evidence="3" id="KW-0378">Hydrolase</keyword>
<dbReference type="Gene3D" id="3.40.720.10">
    <property type="entry name" value="Alkaline Phosphatase, subunit A"/>
    <property type="match status" value="1"/>
</dbReference>
<dbReference type="Gene3D" id="1.25.10.10">
    <property type="entry name" value="Leucine-rich Repeat Variant"/>
    <property type="match status" value="1"/>
</dbReference>
<gene>
    <name evidence="5" type="ordered locus">KKY_1235</name>
</gene>
<dbReference type="KEGG" id="phl:KKY_1235"/>
<dbReference type="eggNOG" id="COG1413">
    <property type="taxonomic scope" value="Bacteria"/>
</dbReference>